<dbReference type="GO" id="GO:0006999">
    <property type="term" value="P:nuclear pore organization"/>
    <property type="evidence" value="ECO:0007669"/>
    <property type="project" value="TreeGrafter"/>
</dbReference>
<keyword evidence="5" id="KW-0418">Kinase</keyword>
<protein>
    <submittedName>
        <fullName evidence="5">Protein kinase-like</fullName>
    </submittedName>
</protein>
<name>A0A1V9X0A1_9ACAR</name>
<keyword evidence="4" id="KW-0539">Nucleus</keyword>
<dbReference type="PANTHER" id="PTHR31344:SF0">
    <property type="entry name" value="NUCLEAR PORE COMPLEX PROTEIN NUP205"/>
    <property type="match status" value="1"/>
</dbReference>
<evidence type="ECO:0000256" key="1">
    <source>
        <dbReference type="ARBA" id="ARBA00004123"/>
    </source>
</evidence>
<comment type="similarity">
    <text evidence="2">Belongs to the NUP186/NUP192/NUP205 family.</text>
</comment>
<evidence type="ECO:0000256" key="2">
    <source>
        <dbReference type="ARBA" id="ARBA00005892"/>
    </source>
</evidence>
<comment type="caution">
    <text evidence="5">The sequence shown here is derived from an EMBL/GenBank/DDBJ whole genome shotgun (WGS) entry which is preliminary data.</text>
</comment>
<accession>A0A1V9X0A1</accession>
<evidence type="ECO:0000256" key="4">
    <source>
        <dbReference type="ARBA" id="ARBA00023242"/>
    </source>
</evidence>
<dbReference type="InParanoid" id="A0A1V9X0A1"/>
<proteinExistence type="inferred from homology"/>
<keyword evidence="3" id="KW-0813">Transport</keyword>
<dbReference type="Pfam" id="PF11894">
    <property type="entry name" value="Nup192"/>
    <property type="match status" value="1"/>
</dbReference>
<dbReference type="InterPro" id="IPR021827">
    <property type="entry name" value="Nup186/Nup192/Nup205"/>
</dbReference>
<dbReference type="PANTHER" id="PTHR31344">
    <property type="entry name" value="NUCLEAR PORE COMPLEX PROTEIN NUP205"/>
    <property type="match status" value="1"/>
</dbReference>
<reference evidence="5 6" key="1">
    <citation type="journal article" date="2017" name="Gigascience">
        <title>Draft genome of the honey bee ectoparasitic mite, Tropilaelaps mercedesae, is shaped by the parasitic life history.</title>
        <authorList>
            <person name="Dong X."/>
            <person name="Armstrong S.D."/>
            <person name="Xia D."/>
            <person name="Makepeace B.L."/>
            <person name="Darby A.C."/>
            <person name="Kadowaki T."/>
        </authorList>
    </citation>
    <scope>NUCLEOTIDE SEQUENCE [LARGE SCALE GENOMIC DNA]</scope>
    <source>
        <strain evidence="5">Wuxi-XJTLU</strain>
    </source>
</reference>
<dbReference type="GO" id="GO:0017056">
    <property type="term" value="F:structural constituent of nuclear pore"/>
    <property type="evidence" value="ECO:0007669"/>
    <property type="project" value="TreeGrafter"/>
</dbReference>
<comment type="subcellular location">
    <subcellularLocation>
        <location evidence="1">Nucleus</location>
    </subcellularLocation>
</comment>
<dbReference type="FunCoup" id="A0A1V9X0A1">
    <property type="interactions" value="1540"/>
</dbReference>
<sequence>VFRYIANLLGPPACAIHSDVFLMSAWHYLMTDIIVKQQPRMRMLRIQGERERLIMYYNEHVDPPLCDDSFEQFLKFLSLLYRDVEGDVPSFAGPMIEEYWTQDVTGHAARSSSRLVALYNFVILNREFNGQMPVNIYVPYCRMLATICQTPRAAAVCYNMLRNQLGPVTVTLDHIFNTLHIVHQNLRTDETPNQNIQVNTAEINGLRTAVELISAVVKNSEHARAGLVDHPSYNPVVLFVALLGCSLPIHFKAACIDTLSAFACTPDGALRVWQYMEAAKLVPGTTYVSVHPQPGMQTDLEEVESWSCVYPVTIAFLRLLDVLTDRPLPIIVGGPVFRNGFDPYMNYLREWVFPKFLNRTYSIPEQRWLVGSLCLKVMEKILRKFSCVSDNVLFNDSTTLVIKDTTENGAYLAYNLLGHLMQNGQLLRLILKIIVEGTHIIDTELEQQTSQRELKTCILLALRIIQQALIQQDNFLCEVRNSNASLIVTSLDQLLKGINPRTNRPDYCATFGKLVGYFSEMPHQALAAARILLLLTRKGKLAEHLAVAFTVNNGSEAQSILSGFAGALDLSAYDEPPPGKESDWNDAQLRTAIAQTIIRMIQQCIELHNAPNVAHLLLGFDVTRPLHTAALHPPGYAGTAKSCLHNTRALLDLARIVQSRFSTSLVELCYKLIYVLCHDVHTSKPVLRYLRSANRGNFFVDHLNKFPSLNGEGAMYSSKILMQQCWLLKMLAIELRMSAEGNQRSYVRNIVTPLVSDQGEIGSSRQQPLRRKLMLILDEIIKINVPNVPPPNLIHFDQSEVERLLKGCHYTECKDGPTQVDISALHDHLALEKLTEAVNMSGNVEVINKEIAEIVRNAVLHNAKSRLEYARKSCLTAWREVAGTIVVACPADLLGGEAKMRFLLEVSTELLSLINKNSKLGEALTHLTEVVLINMKSLAQLLKHSGPNRGEAEQPAMNGAATTIAVNAYAGELVPIAELVLNALATIASGKQVARSHLYTALLEILKIVKVPAEQEIDNARRSVGDRALNVNDAHERLQRMVTDLINSGGDSLKDVVCRDVCNGHVVVRVVALSLIDDVLAVDYTGAWLDYLSRKGYLAHLIESLVQDDRDLIALLERNADDRVIHVFVAKRRPANPGQGPDGGGARSELYQKVFGPVMQLLCAISSAVKCNNQDCISQLQNFLIAHSDIILVILQQRHNDDVTDLALNEMAYACKVVARAGSHLIGDIHQGRMYKMHETMVAILPWAIALRPNQLETTRLEMIEGILHSCTDLLIPTIYDRKACYLLFSPNLMATNEVAPRFGGQRGQESHSPLRLGLLVHSLPEFSDLLRAVTEKKRNRTNRLMDVNGLAAIELQELLPEEVRNAIQDAGQQRGIVREYIVKEVKSLSWQQSLTMAIIEQMTYILWRHLEFYLLHYVPPHETALELLNRTGMATEAGAVVTVEEVESLRASMANVFTESYFRRLQVAQGIIDGEGFNRDRFLAPSIRRLKELTQRCA</sequence>
<evidence type="ECO:0000313" key="6">
    <source>
        <dbReference type="Proteomes" id="UP000192247"/>
    </source>
</evidence>
<dbReference type="GO" id="GO:0044611">
    <property type="term" value="C:nuclear pore inner ring"/>
    <property type="evidence" value="ECO:0007669"/>
    <property type="project" value="TreeGrafter"/>
</dbReference>
<dbReference type="OrthoDB" id="2019644at2759"/>
<keyword evidence="6" id="KW-1185">Reference proteome</keyword>
<gene>
    <name evidence="5" type="ORF">BIW11_02286</name>
</gene>
<keyword evidence="5" id="KW-0808">Transferase</keyword>
<dbReference type="GO" id="GO:0016301">
    <property type="term" value="F:kinase activity"/>
    <property type="evidence" value="ECO:0007669"/>
    <property type="project" value="UniProtKB-KW"/>
</dbReference>
<organism evidence="5 6">
    <name type="scientific">Tropilaelaps mercedesae</name>
    <dbReference type="NCBI Taxonomy" id="418985"/>
    <lineage>
        <taxon>Eukaryota</taxon>
        <taxon>Metazoa</taxon>
        <taxon>Ecdysozoa</taxon>
        <taxon>Arthropoda</taxon>
        <taxon>Chelicerata</taxon>
        <taxon>Arachnida</taxon>
        <taxon>Acari</taxon>
        <taxon>Parasitiformes</taxon>
        <taxon>Mesostigmata</taxon>
        <taxon>Gamasina</taxon>
        <taxon>Dermanyssoidea</taxon>
        <taxon>Laelapidae</taxon>
        <taxon>Tropilaelaps</taxon>
    </lineage>
</organism>
<dbReference type="EMBL" id="MNPL01030916">
    <property type="protein sequence ID" value="OQR66848.1"/>
    <property type="molecule type" value="Genomic_DNA"/>
</dbReference>
<evidence type="ECO:0000313" key="5">
    <source>
        <dbReference type="EMBL" id="OQR66848.1"/>
    </source>
</evidence>
<evidence type="ECO:0000256" key="3">
    <source>
        <dbReference type="ARBA" id="ARBA00022448"/>
    </source>
</evidence>
<dbReference type="STRING" id="418985.A0A1V9X0A1"/>
<feature type="non-terminal residue" evidence="5">
    <location>
        <position position="1"/>
    </location>
</feature>
<dbReference type="Proteomes" id="UP000192247">
    <property type="component" value="Unassembled WGS sequence"/>
</dbReference>